<dbReference type="Proteomes" id="UP001497444">
    <property type="component" value="Chromosome 5"/>
</dbReference>
<reference evidence="8" key="1">
    <citation type="submission" date="2024-02" db="EMBL/GenBank/DDBJ databases">
        <authorList>
            <consortium name="ELIXIR-Norway"/>
            <consortium name="Elixir Norway"/>
        </authorList>
    </citation>
    <scope>NUCLEOTIDE SEQUENCE</scope>
</reference>
<evidence type="ECO:0000256" key="2">
    <source>
        <dbReference type="ARBA" id="ARBA00022617"/>
    </source>
</evidence>
<dbReference type="InterPro" id="IPR002401">
    <property type="entry name" value="Cyt_P450_E_grp-I"/>
</dbReference>
<keyword evidence="2" id="KW-0349">Heme</keyword>
<evidence type="ECO:0000256" key="3">
    <source>
        <dbReference type="ARBA" id="ARBA00022723"/>
    </source>
</evidence>
<dbReference type="PRINTS" id="PR00463">
    <property type="entry name" value="EP450I"/>
</dbReference>
<dbReference type="InterPro" id="IPR036396">
    <property type="entry name" value="Cyt_P450_sf"/>
</dbReference>
<dbReference type="PANTHER" id="PTHR24286">
    <property type="entry name" value="CYTOCHROME P450 26"/>
    <property type="match status" value="1"/>
</dbReference>
<accession>A0ABP0X8X0</accession>
<dbReference type="SUPFAM" id="SSF48264">
    <property type="entry name" value="Cytochrome P450"/>
    <property type="match status" value="1"/>
</dbReference>
<evidence type="ECO:0000313" key="8">
    <source>
        <dbReference type="EMBL" id="CAK9274045.1"/>
    </source>
</evidence>
<evidence type="ECO:0000313" key="9">
    <source>
        <dbReference type="Proteomes" id="UP001497444"/>
    </source>
</evidence>
<organism evidence="8 9">
    <name type="scientific">Sphagnum jensenii</name>
    <dbReference type="NCBI Taxonomy" id="128206"/>
    <lineage>
        <taxon>Eukaryota</taxon>
        <taxon>Viridiplantae</taxon>
        <taxon>Streptophyta</taxon>
        <taxon>Embryophyta</taxon>
        <taxon>Bryophyta</taxon>
        <taxon>Sphagnophytina</taxon>
        <taxon>Sphagnopsida</taxon>
        <taxon>Sphagnales</taxon>
        <taxon>Sphagnaceae</taxon>
        <taxon>Sphagnum</taxon>
    </lineage>
</organism>
<dbReference type="InterPro" id="IPR001128">
    <property type="entry name" value="Cyt_P450"/>
</dbReference>
<dbReference type="Gene3D" id="1.10.630.10">
    <property type="entry name" value="Cytochrome P450"/>
    <property type="match status" value="2"/>
</dbReference>
<keyword evidence="5" id="KW-0408">Iron</keyword>
<comment type="similarity">
    <text evidence="1">Belongs to the cytochrome P450 family.</text>
</comment>
<keyword evidence="4" id="KW-0560">Oxidoreductase</keyword>
<evidence type="ECO:0000256" key="7">
    <source>
        <dbReference type="SAM" id="MobiDB-lite"/>
    </source>
</evidence>
<evidence type="ECO:0008006" key="10">
    <source>
        <dbReference type="Google" id="ProtNLM"/>
    </source>
</evidence>
<gene>
    <name evidence="8" type="ORF">CSSPJE1EN1_LOCUS19523</name>
</gene>
<keyword evidence="9" id="KW-1185">Reference proteome</keyword>
<feature type="region of interest" description="Disordered" evidence="7">
    <location>
        <begin position="1"/>
        <end position="25"/>
    </location>
</feature>
<feature type="compositionally biased region" description="Acidic residues" evidence="7">
    <location>
        <begin position="1"/>
        <end position="10"/>
    </location>
</feature>
<keyword evidence="3" id="KW-0479">Metal-binding</keyword>
<name>A0ABP0X8X0_9BRYO</name>
<keyword evidence="6" id="KW-0503">Monooxygenase</keyword>
<evidence type="ECO:0000256" key="6">
    <source>
        <dbReference type="ARBA" id="ARBA00023033"/>
    </source>
</evidence>
<dbReference type="Pfam" id="PF00067">
    <property type="entry name" value="p450"/>
    <property type="match status" value="1"/>
</dbReference>
<proteinExistence type="inferred from homology"/>
<dbReference type="PANTHER" id="PTHR24286:SF384">
    <property type="entry name" value="P450, PUTATIVE (EUROFUNG)-RELATED"/>
    <property type="match status" value="1"/>
</dbReference>
<evidence type="ECO:0000256" key="5">
    <source>
        <dbReference type="ARBA" id="ARBA00023004"/>
    </source>
</evidence>
<dbReference type="EMBL" id="OZ020100">
    <property type="protein sequence ID" value="CAK9274045.1"/>
    <property type="molecule type" value="Genomic_DNA"/>
</dbReference>
<sequence>MISNEEEEEAEARTSSNKKAPLPPGSLGLPLLGETLEFLRLTQADKSAEFLNPRVAKYGQFMTAPIVFRRFLVSNLVQLFGPNSLMNKTGEQYKYAHHIFTSFFGPDGLQSFMPRMEKMVRDHFVKFWEGKFEIMVFAIIKQFTFALAADLFFSITEGPQFWSFEHDLFTLLQGIGLPPIDFPGTSYHNAKLSCDRILCTLDTIISQRCKVNDSYSKLFPFFEDESLLTGFRECVKEFEYEGYTIPKGWRLFWHLGRSHMSPQFFPNPERFDPDWFEGLGLPLFTYMPFGGGPQICLGMEFARTKMVVFLHHLVLNYEWSMVNPNEGVVRNPLPVFQKGLPLKIKISKFLWDKCLLGLTNNNLLEISFRYPS</sequence>
<evidence type="ECO:0000256" key="4">
    <source>
        <dbReference type="ARBA" id="ARBA00023002"/>
    </source>
</evidence>
<protein>
    <recommendedName>
        <fullName evidence="10">Cytochrome P450</fullName>
    </recommendedName>
</protein>
<evidence type="ECO:0000256" key="1">
    <source>
        <dbReference type="ARBA" id="ARBA00010617"/>
    </source>
</evidence>